<proteinExistence type="predicted"/>
<dbReference type="Pfam" id="PF00248">
    <property type="entry name" value="Aldo_ket_red"/>
    <property type="match status" value="1"/>
</dbReference>
<evidence type="ECO:0000313" key="3">
    <source>
        <dbReference type="EMBL" id="GHO60348.1"/>
    </source>
</evidence>
<reference evidence="3 4" key="1">
    <citation type="journal article" date="2021" name="Int. J. Syst. Evol. Microbiol.">
        <title>Reticulibacter mediterranei gen. nov., sp. nov., within the new family Reticulibacteraceae fam. nov., and Ktedonospora formicarum gen. nov., sp. nov., Ktedonobacter robiniae sp. nov., Dictyobacter formicarum sp. nov. and Dictyobacter arantiisoli sp. nov., belonging to the class Ktedonobacteria.</title>
        <authorList>
            <person name="Yabe S."/>
            <person name="Zheng Y."/>
            <person name="Wang C.M."/>
            <person name="Sakai Y."/>
            <person name="Abe K."/>
            <person name="Yokota A."/>
            <person name="Donadio S."/>
            <person name="Cavaletti L."/>
            <person name="Monciardini P."/>
        </authorList>
    </citation>
    <scope>NUCLEOTIDE SEQUENCE [LARGE SCALE GENOMIC DNA]</scope>
    <source>
        <strain evidence="3 4">SOSP1-30</strain>
    </source>
</reference>
<dbReference type="InterPro" id="IPR050523">
    <property type="entry name" value="AKR_Detox_Biosynth"/>
</dbReference>
<evidence type="ECO:0000259" key="2">
    <source>
        <dbReference type="Pfam" id="PF00248"/>
    </source>
</evidence>
<gene>
    <name evidence="3" type="ORF">KSB_88230</name>
</gene>
<dbReference type="Gene3D" id="3.20.20.100">
    <property type="entry name" value="NADP-dependent oxidoreductase domain"/>
    <property type="match status" value="1"/>
</dbReference>
<feature type="domain" description="NADP-dependent oxidoreductase" evidence="2">
    <location>
        <begin position="15"/>
        <end position="314"/>
    </location>
</feature>
<dbReference type="PANTHER" id="PTHR43364:SF4">
    <property type="entry name" value="NAD(P)-LINKED OXIDOREDUCTASE SUPERFAMILY PROTEIN"/>
    <property type="match status" value="1"/>
</dbReference>
<dbReference type="InterPro" id="IPR023210">
    <property type="entry name" value="NADP_OxRdtase_dom"/>
</dbReference>
<dbReference type="InterPro" id="IPR036812">
    <property type="entry name" value="NAD(P)_OxRdtase_dom_sf"/>
</dbReference>
<keyword evidence="4" id="KW-1185">Reference proteome</keyword>
<name>A0ABQ3V611_9CHLR</name>
<dbReference type="RefSeq" id="WP_201376490.1">
    <property type="nucleotide sequence ID" value="NZ_BNJG01000005.1"/>
</dbReference>
<organism evidence="3 4">
    <name type="scientific">Ktedonobacter robiniae</name>
    <dbReference type="NCBI Taxonomy" id="2778365"/>
    <lineage>
        <taxon>Bacteria</taxon>
        <taxon>Bacillati</taxon>
        <taxon>Chloroflexota</taxon>
        <taxon>Ktedonobacteria</taxon>
        <taxon>Ktedonobacterales</taxon>
        <taxon>Ktedonobacteraceae</taxon>
        <taxon>Ktedonobacter</taxon>
    </lineage>
</organism>
<dbReference type="PANTHER" id="PTHR43364">
    <property type="entry name" value="NADH-SPECIFIC METHYLGLYOXAL REDUCTASE-RELATED"/>
    <property type="match status" value="1"/>
</dbReference>
<accession>A0ABQ3V611</accession>
<keyword evidence="1" id="KW-0560">Oxidoreductase</keyword>
<dbReference type="EMBL" id="BNJG01000005">
    <property type="protein sequence ID" value="GHO60348.1"/>
    <property type="molecule type" value="Genomic_DNA"/>
</dbReference>
<protein>
    <submittedName>
        <fullName evidence="3">Oxidoreductase</fullName>
    </submittedName>
</protein>
<evidence type="ECO:0000256" key="1">
    <source>
        <dbReference type="ARBA" id="ARBA00023002"/>
    </source>
</evidence>
<dbReference type="PROSITE" id="PS00062">
    <property type="entry name" value="ALDOKETO_REDUCTASE_2"/>
    <property type="match status" value="1"/>
</dbReference>
<dbReference type="InterPro" id="IPR018170">
    <property type="entry name" value="Aldo/ket_reductase_CS"/>
</dbReference>
<dbReference type="Proteomes" id="UP000654345">
    <property type="component" value="Unassembled WGS sequence"/>
</dbReference>
<dbReference type="CDD" id="cd19102">
    <property type="entry name" value="AKR_unchar"/>
    <property type="match status" value="1"/>
</dbReference>
<dbReference type="SUPFAM" id="SSF51430">
    <property type="entry name" value="NAD(P)-linked oxidoreductase"/>
    <property type="match status" value="1"/>
</dbReference>
<evidence type="ECO:0000313" key="4">
    <source>
        <dbReference type="Proteomes" id="UP000654345"/>
    </source>
</evidence>
<sequence length="324" mass="35804">MQKKRFGKTDIQITPIGLGAWAIGGPWKAGWGPQDDHESEDTIKRALDLGINWIDTAAAYGLGHSEEVVGRAIKGRSRPYIFTKCSLVWGENNEERGVTNSLKAASIKREVEDSLRRLDIDVIDLYQIHWPIPDPDIEEGWSTLAELKKEGKVRHIGVSNFSVEQMQRAEKIAPVETLQPRYSLVHPDVEKEILPYCGQHDIGVIVYSPMASGLLTGAMSKKRMNQLAEDDWRKTHPDFTGTNLEHNLQIAALLDLIGKEHNVTAGTVAIAWTLSNPTVTAAIVGARRPQQIAELAAAAGFHLSENELQLITSFVTAHPKDVNA</sequence>
<comment type="caution">
    <text evidence="3">The sequence shown here is derived from an EMBL/GenBank/DDBJ whole genome shotgun (WGS) entry which is preliminary data.</text>
</comment>